<reference evidence="7" key="1">
    <citation type="submission" date="2021-06" db="EMBL/GenBank/DDBJ databases">
        <authorList>
            <person name="Kallberg Y."/>
            <person name="Tangrot J."/>
            <person name="Rosling A."/>
        </authorList>
    </citation>
    <scope>NUCLEOTIDE SEQUENCE</scope>
    <source>
        <strain evidence="7">FL966</strain>
    </source>
</reference>
<evidence type="ECO:0000259" key="6">
    <source>
        <dbReference type="Pfam" id="PF16546"/>
    </source>
</evidence>
<dbReference type="Pfam" id="PF00515">
    <property type="entry name" value="TPR_1"/>
    <property type="match status" value="1"/>
</dbReference>
<dbReference type="FunFam" id="1.20.5.420:FF:000005">
    <property type="entry name" value="Hsc70 cochaperone (SGT), putative"/>
    <property type="match status" value="1"/>
</dbReference>
<dbReference type="OrthoDB" id="2335338at2759"/>
<keyword evidence="8" id="KW-1185">Reference proteome</keyword>
<comment type="caution">
    <text evidence="7">The sequence shown here is derived from an EMBL/GenBank/DDBJ whole genome shotgun (WGS) entry which is preliminary data.</text>
</comment>
<evidence type="ECO:0000313" key="7">
    <source>
        <dbReference type="EMBL" id="CAG8522370.1"/>
    </source>
</evidence>
<proteinExistence type="inferred from homology"/>
<dbReference type="PANTHER" id="PTHR45831">
    <property type="entry name" value="LD24721P"/>
    <property type="match status" value="1"/>
</dbReference>
<gene>
    <name evidence="7" type="ORF">CPELLU_LOCUS3448</name>
</gene>
<comment type="similarity">
    <text evidence="1">Belongs to the SGT family.</text>
</comment>
<dbReference type="PROSITE" id="PS50005">
    <property type="entry name" value="TPR"/>
    <property type="match status" value="3"/>
</dbReference>
<dbReference type="GO" id="GO:0060090">
    <property type="term" value="F:molecular adaptor activity"/>
    <property type="evidence" value="ECO:0007669"/>
    <property type="project" value="TreeGrafter"/>
</dbReference>
<dbReference type="GO" id="GO:0006620">
    <property type="term" value="P:post-translational protein targeting to endoplasmic reticulum membrane"/>
    <property type="evidence" value="ECO:0007669"/>
    <property type="project" value="TreeGrafter"/>
</dbReference>
<dbReference type="GO" id="GO:0016020">
    <property type="term" value="C:membrane"/>
    <property type="evidence" value="ECO:0007669"/>
    <property type="project" value="TreeGrafter"/>
</dbReference>
<feature type="repeat" description="TPR" evidence="4">
    <location>
        <begin position="103"/>
        <end position="136"/>
    </location>
</feature>
<dbReference type="FunFam" id="1.25.40.10:FF:000207">
    <property type="entry name" value="Small glutamine-rich tetratricopeptide repeat-containing protein"/>
    <property type="match status" value="1"/>
</dbReference>
<feature type="region of interest" description="Disordered" evidence="5">
    <location>
        <begin position="211"/>
        <end position="241"/>
    </location>
</feature>
<feature type="repeat" description="TPR" evidence="4">
    <location>
        <begin position="171"/>
        <end position="204"/>
    </location>
</feature>
<dbReference type="AlphaFoldDB" id="A0A9N9AA52"/>
<sequence length="342" mass="36900">MADIKKRLVFSILQFLQQSTKDGTIKEEDTEGVEVAVQCIGEAFGVNIEDLDQKALYATKAPLLSIFEVAVKTQERITKASTTPKPSTTTTKTELSEEQRKKAEELKVAGNLKVAEKDYRAAVKLYGEAIAINENNAVYYANRAAAYSQLGEHDKSIEDAMKSSQLDPSYSKAYSRLGHAYFSVGKYREAADAYEKGLSLDPNNSTMKTALATAQQKANELSNQGSSRSSSTPGGGAGLGGFPGLSGLGGAGGGGLDFASMMNNPALMDMARQMMQSGAFNNIMNNPNVAEMAQNMMREGQTPNINELMNNPEIMNMARQFVNNQNGEDNAEAPSDDAQQNK</sequence>
<evidence type="ECO:0000256" key="2">
    <source>
        <dbReference type="ARBA" id="ARBA00022737"/>
    </source>
</evidence>
<dbReference type="InterPro" id="IPR011990">
    <property type="entry name" value="TPR-like_helical_dom_sf"/>
</dbReference>
<keyword evidence="3 4" id="KW-0802">TPR repeat</keyword>
<feature type="region of interest" description="Disordered" evidence="5">
    <location>
        <begin position="78"/>
        <end position="99"/>
    </location>
</feature>
<evidence type="ECO:0000256" key="4">
    <source>
        <dbReference type="PROSITE-ProRule" id="PRU00339"/>
    </source>
</evidence>
<dbReference type="PROSITE" id="PS50293">
    <property type="entry name" value="TPR_REGION"/>
    <property type="match status" value="1"/>
</dbReference>
<evidence type="ECO:0000313" key="8">
    <source>
        <dbReference type="Proteomes" id="UP000789759"/>
    </source>
</evidence>
<feature type="compositionally biased region" description="Low complexity" evidence="5">
    <location>
        <begin position="79"/>
        <end position="93"/>
    </location>
</feature>
<evidence type="ECO:0000256" key="1">
    <source>
        <dbReference type="ARBA" id="ARBA00008175"/>
    </source>
</evidence>
<dbReference type="Pfam" id="PF16546">
    <property type="entry name" value="SGTA_dimer"/>
    <property type="match status" value="1"/>
</dbReference>
<dbReference type="InterPro" id="IPR019734">
    <property type="entry name" value="TPR_rpt"/>
</dbReference>
<dbReference type="InterPro" id="IPR047150">
    <property type="entry name" value="SGT"/>
</dbReference>
<evidence type="ECO:0000256" key="5">
    <source>
        <dbReference type="SAM" id="MobiDB-lite"/>
    </source>
</evidence>
<feature type="domain" description="SGTA homodimerisation" evidence="6">
    <location>
        <begin position="5"/>
        <end position="69"/>
    </location>
</feature>
<feature type="compositionally biased region" description="Polar residues" evidence="5">
    <location>
        <begin position="211"/>
        <end position="224"/>
    </location>
</feature>
<dbReference type="Proteomes" id="UP000789759">
    <property type="component" value="Unassembled WGS sequence"/>
</dbReference>
<feature type="repeat" description="TPR" evidence="4">
    <location>
        <begin position="137"/>
        <end position="170"/>
    </location>
</feature>
<organism evidence="7 8">
    <name type="scientific">Cetraspora pellucida</name>
    <dbReference type="NCBI Taxonomy" id="1433469"/>
    <lineage>
        <taxon>Eukaryota</taxon>
        <taxon>Fungi</taxon>
        <taxon>Fungi incertae sedis</taxon>
        <taxon>Mucoromycota</taxon>
        <taxon>Glomeromycotina</taxon>
        <taxon>Glomeromycetes</taxon>
        <taxon>Diversisporales</taxon>
        <taxon>Gigasporaceae</taxon>
        <taxon>Cetraspora</taxon>
    </lineage>
</organism>
<dbReference type="GO" id="GO:0072380">
    <property type="term" value="C:TRC complex"/>
    <property type="evidence" value="ECO:0007669"/>
    <property type="project" value="TreeGrafter"/>
</dbReference>
<dbReference type="SUPFAM" id="SSF48452">
    <property type="entry name" value="TPR-like"/>
    <property type="match status" value="1"/>
</dbReference>
<keyword evidence="2" id="KW-0677">Repeat</keyword>
<dbReference type="Pfam" id="PF13181">
    <property type="entry name" value="TPR_8"/>
    <property type="match status" value="1"/>
</dbReference>
<accession>A0A9N9AA52</accession>
<dbReference type="Gene3D" id="1.25.40.10">
    <property type="entry name" value="Tetratricopeptide repeat domain"/>
    <property type="match status" value="1"/>
</dbReference>
<evidence type="ECO:0000256" key="3">
    <source>
        <dbReference type="ARBA" id="ARBA00022803"/>
    </source>
</evidence>
<dbReference type="InterPro" id="IPR032374">
    <property type="entry name" value="SGTA_dimer"/>
</dbReference>
<protein>
    <submittedName>
        <fullName evidence="7">15613_t:CDS:1</fullName>
    </submittedName>
</protein>
<dbReference type="EMBL" id="CAJVQA010001687">
    <property type="protein sequence ID" value="CAG8522370.1"/>
    <property type="molecule type" value="Genomic_DNA"/>
</dbReference>
<name>A0A9N9AA52_9GLOM</name>
<dbReference type="SMART" id="SM00028">
    <property type="entry name" value="TPR"/>
    <property type="match status" value="3"/>
</dbReference>
<dbReference type="PANTHER" id="PTHR45831:SF2">
    <property type="entry name" value="LD24721P"/>
    <property type="match status" value="1"/>
</dbReference>
<dbReference type="Gene3D" id="1.20.5.420">
    <property type="entry name" value="Immunoglobulin FC, subunit C"/>
    <property type="match status" value="1"/>
</dbReference>